<evidence type="ECO:0000256" key="3">
    <source>
        <dbReference type="ARBA" id="ARBA00022448"/>
    </source>
</evidence>
<evidence type="ECO:0000256" key="1">
    <source>
        <dbReference type="ARBA" id="ARBA00004225"/>
    </source>
</evidence>
<dbReference type="PROSITE" id="PS50920">
    <property type="entry name" value="SOLCAR"/>
    <property type="match status" value="2"/>
</dbReference>
<evidence type="ECO:0000256" key="4">
    <source>
        <dbReference type="ARBA" id="ARBA00022692"/>
    </source>
</evidence>
<evidence type="ECO:0000256" key="8">
    <source>
        <dbReference type="ARBA" id="ARBA00023128"/>
    </source>
</evidence>
<keyword evidence="9 10" id="KW-0472">Membrane</keyword>
<evidence type="ECO:0000313" key="14">
    <source>
        <dbReference type="Proteomes" id="UP001590950"/>
    </source>
</evidence>
<keyword evidence="7" id="KW-1133">Transmembrane helix</keyword>
<organism evidence="13 14">
    <name type="scientific">Stereocaulon virgatum</name>
    <dbReference type="NCBI Taxonomy" id="373712"/>
    <lineage>
        <taxon>Eukaryota</taxon>
        <taxon>Fungi</taxon>
        <taxon>Dikarya</taxon>
        <taxon>Ascomycota</taxon>
        <taxon>Pezizomycotina</taxon>
        <taxon>Lecanoromycetes</taxon>
        <taxon>OSLEUM clade</taxon>
        <taxon>Lecanoromycetidae</taxon>
        <taxon>Lecanorales</taxon>
        <taxon>Lecanorineae</taxon>
        <taxon>Stereocaulaceae</taxon>
        <taxon>Stereocaulon</taxon>
    </lineage>
</organism>
<feature type="repeat" description="Solcar" evidence="10">
    <location>
        <begin position="44"/>
        <end position="126"/>
    </location>
</feature>
<comment type="similarity">
    <text evidence="2 11">Belongs to the mitochondrial carrier (TC 2.A.29) family.</text>
</comment>
<feature type="region of interest" description="Disordered" evidence="12">
    <location>
        <begin position="1"/>
        <end position="33"/>
    </location>
</feature>
<dbReference type="EMBL" id="JBEFKJ010000018">
    <property type="protein sequence ID" value="KAL2041116.1"/>
    <property type="molecule type" value="Genomic_DNA"/>
</dbReference>
<keyword evidence="14" id="KW-1185">Reference proteome</keyword>
<dbReference type="Gene3D" id="1.50.40.10">
    <property type="entry name" value="Mitochondrial carrier domain"/>
    <property type="match status" value="2"/>
</dbReference>
<gene>
    <name evidence="13" type="ORF">N7G274_006060</name>
</gene>
<sequence>MSMAGVQDRPSGDGALQSRPPGDEAPLTIPATLTPTPEHAKHWAKAYRTGIASGASSVLSTITAFPLDSIKTRMQAYRYRNFTDCVQHTYKSEGVRGFWRGALAPVFSVTAVRMTSFSIYQKAKYKYSAAIGKATGGDEPLIVVNRPGSSPTPATMLCFGAAGATAGSFITILSCPFELTKLSAQISTLMAKSNSSSLDNPIKASYQSKGTFKMAKNIVKHRGFFGLYSGFGLHLLRDTIGTTIYFATYESTKQLLVKFQGSDSPTSPMSVAMAGGFCGLASWACIYPIDTAKTHYQRNCLTTPRGQPVPLPKIRFFKINQYRGLGVSMARSCVINTIFFSSFEWIKKHINALPDTVVVPVE</sequence>
<reference evidence="13 14" key="1">
    <citation type="submission" date="2024-09" db="EMBL/GenBank/DDBJ databases">
        <title>Rethinking Asexuality: The Enigmatic Case of Functional Sexual Genes in Lepraria (Stereocaulaceae).</title>
        <authorList>
            <person name="Doellman M."/>
            <person name="Sun Y."/>
            <person name="Barcenas-Pena A."/>
            <person name="Lumbsch H.T."/>
            <person name="Grewe F."/>
        </authorList>
    </citation>
    <scope>NUCLEOTIDE SEQUENCE [LARGE SCALE GENOMIC DNA]</scope>
    <source>
        <strain evidence="13 14">Mercado 3170</strain>
    </source>
</reference>
<dbReference type="InterPro" id="IPR050567">
    <property type="entry name" value="Mitochondrial_Carrier"/>
</dbReference>
<comment type="caution">
    <text evidence="13">The sequence shown here is derived from an EMBL/GenBank/DDBJ whole genome shotgun (WGS) entry which is preliminary data.</text>
</comment>
<keyword evidence="6" id="KW-0999">Mitochondrion inner membrane</keyword>
<evidence type="ECO:0000256" key="10">
    <source>
        <dbReference type="PROSITE-ProRule" id="PRU00282"/>
    </source>
</evidence>
<dbReference type="Pfam" id="PF00153">
    <property type="entry name" value="Mito_carr"/>
    <property type="match status" value="3"/>
</dbReference>
<evidence type="ECO:0000256" key="5">
    <source>
        <dbReference type="ARBA" id="ARBA00022737"/>
    </source>
</evidence>
<evidence type="ECO:0008006" key="15">
    <source>
        <dbReference type="Google" id="ProtNLM"/>
    </source>
</evidence>
<keyword evidence="3 11" id="KW-0813">Transport</keyword>
<keyword evidence="4 10" id="KW-0812">Transmembrane</keyword>
<name>A0ABR4A886_9LECA</name>
<evidence type="ECO:0000256" key="6">
    <source>
        <dbReference type="ARBA" id="ARBA00022792"/>
    </source>
</evidence>
<dbReference type="InterPro" id="IPR018108">
    <property type="entry name" value="MCP_transmembrane"/>
</dbReference>
<evidence type="ECO:0000313" key="13">
    <source>
        <dbReference type="EMBL" id="KAL2041116.1"/>
    </source>
</evidence>
<accession>A0ABR4A886</accession>
<keyword evidence="5" id="KW-0677">Repeat</keyword>
<comment type="subcellular location">
    <subcellularLocation>
        <location evidence="1">Mitochondrion membrane</location>
        <topology evidence="1">Multi-pass membrane protein</topology>
    </subcellularLocation>
</comment>
<dbReference type="Proteomes" id="UP001590950">
    <property type="component" value="Unassembled WGS sequence"/>
</dbReference>
<evidence type="ECO:0000256" key="9">
    <source>
        <dbReference type="ARBA" id="ARBA00023136"/>
    </source>
</evidence>
<feature type="repeat" description="Solcar" evidence="10">
    <location>
        <begin position="154"/>
        <end position="255"/>
    </location>
</feature>
<evidence type="ECO:0000256" key="11">
    <source>
        <dbReference type="RuleBase" id="RU000488"/>
    </source>
</evidence>
<dbReference type="InterPro" id="IPR023395">
    <property type="entry name" value="MCP_dom_sf"/>
</dbReference>
<evidence type="ECO:0000256" key="2">
    <source>
        <dbReference type="ARBA" id="ARBA00006375"/>
    </source>
</evidence>
<protein>
    <recommendedName>
        <fullName evidence="15">Mitochondrial carrier</fullName>
    </recommendedName>
</protein>
<evidence type="ECO:0000256" key="12">
    <source>
        <dbReference type="SAM" id="MobiDB-lite"/>
    </source>
</evidence>
<evidence type="ECO:0000256" key="7">
    <source>
        <dbReference type="ARBA" id="ARBA00022989"/>
    </source>
</evidence>
<dbReference type="PANTHER" id="PTHR45624">
    <property type="entry name" value="MITOCHONDRIAL BASIC AMINO ACIDS TRANSPORTER-RELATED"/>
    <property type="match status" value="1"/>
</dbReference>
<proteinExistence type="inferred from homology"/>
<dbReference type="PANTHER" id="PTHR45624:SF9">
    <property type="entry name" value="CARRIER PROTEIN, PUTATIVE (AFU_ORTHOLOGUE AFUA_4G06390)-RELATED"/>
    <property type="match status" value="1"/>
</dbReference>
<dbReference type="SUPFAM" id="SSF103506">
    <property type="entry name" value="Mitochondrial carrier"/>
    <property type="match status" value="1"/>
</dbReference>
<keyword evidence="8" id="KW-0496">Mitochondrion</keyword>